<sequence length="402" mass="42199">MPGSRSRTPSRTAWDIATPVTSMDRTDTRTRSRFGRDADAPLPRADHACRASTPGSRILGVATSRNTLVRRWGGRAVGLTITGVGLYLVTPALITMFSAWPQLADVDVPWFFVLAVLQTGRLVSLWWLTKLALAPADAQPEVPRVGWGTTATAQLAGSAAAKVLPGGGAAGGMVQAKVLIDAGQPPTAVASGLTAIGLLNNAVLFLLPVLTIPALLIGPPPAEQLQLGLVVSVVLAAAIIAIGVTALAWPRLVEATGRGIGRVLHLVRRSVTPDGVAVGLLAQRQRIADAFRGRWWRSVFAMAASRMFDYASLVAALVAFGAEVRPAEVLLAFVVAQALAIVPITPGGVGVVDVGLTGMLALVGVPTETAVIAVLLYRLFSFWLPIPIGAFAWAGWRFSRRS</sequence>
<dbReference type="PANTHER" id="PTHR39087:SF2">
    <property type="entry name" value="UPF0104 MEMBRANE PROTEIN MJ1595"/>
    <property type="match status" value="1"/>
</dbReference>
<dbReference type="EMBL" id="WSEK01000005">
    <property type="protein sequence ID" value="MVQ51752.1"/>
    <property type="molecule type" value="Genomic_DNA"/>
</dbReference>
<feature type="transmembrane region" description="Helical" evidence="7">
    <location>
        <begin position="109"/>
        <end position="128"/>
    </location>
</feature>
<feature type="transmembrane region" description="Helical" evidence="7">
    <location>
        <begin position="375"/>
        <end position="396"/>
    </location>
</feature>
<keyword evidence="3 7" id="KW-0812">Transmembrane</keyword>
<feature type="transmembrane region" description="Helical" evidence="7">
    <location>
        <begin position="229"/>
        <end position="249"/>
    </location>
</feature>
<feature type="transmembrane region" description="Helical" evidence="7">
    <location>
        <begin position="76"/>
        <end position="97"/>
    </location>
</feature>
<feature type="compositionally biased region" description="Polar residues" evidence="6">
    <location>
        <begin position="1"/>
        <end position="11"/>
    </location>
</feature>
<dbReference type="GO" id="GO:0005886">
    <property type="term" value="C:plasma membrane"/>
    <property type="evidence" value="ECO:0007669"/>
    <property type="project" value="UniProtKB-SubCell"/>
</dbReference>
<keyword evidence="9" id="KW-1185">Reference proteome</keyword>
<evidence type="ECO:0000256" key="2">
    <source>
        <dbReference type="ARBA" id="ARBA00022475"/>
    </source>
</evidence>
<protein>
    <submittedName>
        <fullName evidence="8">Flippase-like domain-containing protein</fullName>
    </submittedName>
</protein>
<organism evidence="8 9">
    <name type="scientific">Nocardioides agri</name>
    <dbReference type="NCBI Taxonomy" id="2682843"/>
    <lineage>
        <taxon>Bacteria</taxon>
        <taxon>Bacillati</taxon>
        <taxon>Actinomycetota</taxon>
        <taxon>Actinomycetes</taxon>
        <taxon>Propionibacteriales</taxon>
        <taxon>Nocardioidaceae</taxon>
        <taxon>Nocardioides</taxon>
    </lineage>
</organism>
<evidence type="ECO:0000256" key="4">
    <source>
        <dbReference type="ARBA" id="ARBA00022989"/>
    </source>
</evidence>
<feature type="region of interest" description="Disordered" evidence="6">
    <location>
        <begin position="1"/>
        <end position="28"/>
    </location>
</feature>
<keyword evidence="5 7" id="KW-0472">Membrane</keyword>
<dbReference type="NCBIfam" id="TIGR00374">
    <property type="entry name" value="flippase-like domain"/>
    <property type="match status" value="1"/>
</dbReference>
<keyword evidence="4 7" id="KW-1133">Transmembrane helix</keyword>
<evidence type="ECO:0000256" key="1">
    <source>
        <dbReference type="ARBA" id="ARBA00004651"/>
    </source>
</evidence>
<comment type="caution">
    <text evidence="8">The sequence shown here is derived from an EMBL/GenBank/DDBJ whole genome shotgun (WGS) entry which is preliminary data.</text>
</comment>
<feature type="transmembrane region" description="Helical" evidence="7">
    <location>
        <begin position="198"/>
        <end position="217"/>
    </location>
</feature>
<dbReference type="InterPro" id="IPR022791">
    <property type="entry name" value="L-PG_synthase/AglD"/>
</dbReference>
<evidence type="ECO:0000256" key="3">
    <source>
        <dbReference type="ARBA" id="ARBA00022692"/>
    </source>
</evidence>
<reference evidence="8 9" key="1">
    <citation type="submission" date="2019-12" db="EMBL/GenBank/DDBJ databases">
        <authorList>
            <person name="Huq M.A."/>
        </authorList>
    </citation>
    <scope>NUCLEOTIDE SEQUENCE [LARGE SCALE GENOMIC DNA]</scope>
    <source>
        <strain evidence="8 9">MAH-18</strain>
    </source>
</reference>
<gene>
    <name evidence="8" type="ORF">GON03_21450</name>
</gene>
<evidence type="ECO:0000313" key="8">
    <source>
        <dbReference type="EMBL" id="MVQ51752.1"/>
    </source>
</evidence>
<proteinExistence type="predicted"/>
<evidence type="ECO:0000256" key="7">
    <source>
        <dbReference type="SAM" id="Phobius"/>
    </source>
</evidence>
<evidence type="ECO:0000256" key="6">
    <source>
        <dbReference type="SAM" id="MobiDB-lite"/>
    </source>
</evidence>
<dbReference type="Proteomes" id="UP000473525">
    <property type="component" value="Unassembled WGS sequence"/>
</dbReference>
<evidence type="ECO:0000313" key="9">
    <source>
        <dbReference type="Proteomes" id="UP000473525"/>
    </source>
</evidence>
<feature type="transmembrane region" description="Helical" evidence="7">
    <location>
        <begin position="330"/>
        <end position="363"/>
    </location>
</feature>
<dbReference type="Pfam" id="PF03706">
    <property type="entry name" value="LPG_synthase_TM"/>
    <property type="match status" value="1"/>
</dbReference>
<dbReference type="AlphaFoldDB" id="A0A6L6XY83"/>
<evidence type="ECO:0000256" key="5">
    <source>
        <dbReference type="ARBA" id="ARBA00023136"/>
    </source>
</evidence>
<keyword evidence="2" id="KW-1003">Cell membrane</keyword>
<comment type="subcellular location">
    <subcellularLocation>
        <location evidence="1">Cell membrane</location>
        <topology evidence="1">Multi-pass membrane protein</topology>
    </subcellularLocation>
</comment>
<dbReference type="PANTHER" id="PTHR39087">
    <property type="entry name" value="UPF0104 MEMBRANE PROTEIN MJ1595"/>
    <property type="match status" value="1"/>
</dbReference>
<accession>A0A6L6XY83</accession>
<name>A0A6L6XY83_9ACTN</name>